<evidence type="ECO:0000256" key="2">
    <source>
        <dbReference type="ARBA" id="ARBA00022618"/>
    </source>
</evidence>
<feature type="compositionally biased region" description="Polar residues" evidence="7">
    <location>
        <begin position="473"/>
        <end position="491"/>
    </location>
</feature>
<keyword evidence="2" id="KW-0132">Cell division</keyword>
<keyword evidence="6" id="KW-0131">Cell cycle</keyword>
<evidence type="ECO:0000259" key="8">
    <source>
        <dbReference type="Pfam" id="PF12717"/>
    </source>
</evidence>
<dbReference type="Proteomes" id="UP001221898">
    <property type="component" value="Unassembled WGS sequence"/>
</dbReference>
<dbReference type="GO" id="GO:0051301">
    <property type="term" value="P:cell division"/>
    <property type="evidence" value="ECO:0007669"/>
    <property type="project" value="UniProtKB-KW"/>
</dbReference>
<feature type="domain" description="Condensin complex subunit 1 C-terminal" evidence="8">
    <location>
        <begin position="134"/>
        <end position="301"/>
    </location>
</feature>
<gene>
    <name evidence="9" type="ORF">AAFF_G00416420</name>
</gene>
<protein>
    <recommendedName>
        <fullName evidence="8">Condensin complex subunit 1 C-terminal domain-containing protein</fullName>
    </recommendedName>
</protein>
<reference evidence="9" key="1">
    <citation type="journal article" date="2023" name="Science">
        <title>Genome structures resolve the early diversification of teleost fishes.</title>
        <authorList>
            <person name="Parey E."/>
            <person name="Louis A."/>
            <person name="Montfort J."/>
            <person name="Bouchez O."/>
            <person name="Roques C."/>
            <person name="Iampietro C."/>
            <person name="Lluch J."/>
            <person name="Castinel A."/>
            <person name="Donnadieu C."/>
            <person name="Desvignes T."/>
            <person name="Floi Bucao C."/>
            <person name="Jouanno E."/>
            <person name="Wen M."/>
            <person name="Mejri S."/>
            <person name="Dirks R."/>
            <person name="Jansen H."/>
            <person name="Henkel C."/>
            <person name="Chen W.J."/>
            <person name="Zahm M."/>
            <person name="Cabau C."/>
            <person name="Klopp C."/>
            <person name="Thompson A.W."/>
            <person name="Robinson-Rechavi M."/>
            <person name="Braasch I."/>
            <person name="Lecointre G."/>
            <person name="Bobe J."/>
            <person name="Postlethwait J.H."/>
            <person name="Berthelot C."/>
            <person name="Roest Crollius H."/>
            <person name="Guiguen Y."/>
        </authorList>
    </citation>
    <scope>NUCLEOTIDE SEQUENCE</scope>
    <source>
        <strain evidence="9">NC1722</strain>
    </source>
</reference>
<dbReference type="GO" id="GO:0010032">
    <property type="term" value="P:meiotic chromosome condensation"/>
    <property type="evidence" value="ECO:0007669"/>
    <property type="project" value="TreeGrafter"/>
</dbReference>
<evidence type="ECO:0000256" key="3">
    <source>
        <dbReference type="ARBA" id="ARBA00022776"/>
    </source>
</evidence>
<dbReference type="Pfam" id="PF12717">
    <property type="entry name" value="Cnd1"/>
    <property type="match status" value="1"/>
</dbReference>
<dbReference type="InterPro" id="IPR032682">
    <property type="entry name" value="Cnd1_C"/>
</dbReference>
<evidence type="ECO:0000256" key="4">
    <source>
        <dbReference type="ARBA" id="ARBA00023067"/>
    </source>
</evidence>
<dbReference type="FunFam" id="1.25.10.10:FF:000613">
    <property type="entry name" value="Condensin-2 complex subunit D3"/>
    <property type="match status" value="1"/>
</dbReference>
<feature type="region of interest" description="Disordered" evidence="7">
    <location>
        <begin position="612"/>
        <end position="640"/>
    </location>
</feature>
<keyword evidence="10" id="KW-1185">Reference proteome</keyword>
<evidence type="ECO:0000256" key="6">
    <source>
        <dbReference type="ARBA" id="ARBA00023306"/>
    </source>
</evidence>
<proteinExistence type="predicted"/>
<comment type="subcellular location">
    <subcellularLocation>
        <location evidence="1">Nucleus</location>
    </subcellularLocation>
</comment>
<evidence type="ECO:0000313" key="9">
    <source>
        <dbReference type="EMBL" id="KAJ8398975.1"/>
    </source>
</evidence>
<accession>A0AAD7SAJ3</accession>
<feature type="region of interest" description="Disordered" evidence="7">
    <location>
        <begin position="472"/>
        <end position="498"/>
    </location>
</feature>
<dbReference type="GO" id="GO:0042393">
    <property type="term" value="F:histone binding"/>
    <property type="evidence" value="ECO:0007669"/>
    <property type="project" value="TreeGrafter"/>
</dbReference>
<evidence type="ECO:0000256" key="1">
    <source>
        <dbReference type="ARBA" id="ARBA00004123"/>
    </source>
</evidence>
<evidence type="ECO:0000256" key="7">
    <source>
        <dbReference type="SAM" id="MobiDB-lite"/>
    </source>
</evidence>
<dbReference type="InterPro" id="IPR026971">
    <property type="entry name" value="CND1/NCAPD3"/>
</dbReference>
<evidence type="ECO:0000256" key="5">
    <source>
        <dbReference type="ARBA" id="ARBA00023242"/>
    </source>
</evidence>
<sequence>MNQYCGELVSICESYLSRIILSEDGTLNFNEDMLVKHLFTLGVTALQCPARVGKRIFLLVQSILASNVELQSADGSDELPATQPLSQFKPSSMPTLVRAHAFITLGKLCLQNEELAKRCLPAFARELEVGEEPTVRNNVVVVMCDLCVRYTTMVDRYIPIISACLKDREPLIREQTLILLTNLLQDEFVKWKGSLFFHFIITLVDPEPSIASLSKFCLVHLLLKRNPIMFSQHFIECIFHFNCYEKHKKYNKFPQTASEKTNFTLRGSKNKERRMTIYRFLLEHFTDEQRFNITNKISQSILANFVDGELPLDAEGCELLSDTFEVLSLKEIKLSAMRSSADRDEQEDDDQMAMANAVMKVAQKKLISQVQKKNFIENVIPIIIALKSMLDKKRYPVLRCLMGYLQTMMQDYRNEVKDFFAADLQLAAELEYDLKRFEKEQEMEQQLDTVSTNSPGLGTTPRSALISFRASPAPTTGQGVQSAQVTPQPSGSAAPFITPMPVSLTRKQPLSTTEILSRARKAAERSKLPRNRRTCGGDENATPLNPSAIPKRFLSRDTMDSHVGERAISTPSRTLTEVTFGEGVSAIFNPSTCKKEPRIAGQEDDNVLYLMSPDAPNPPPRRWNVESPLSKRNQKTKTVV</sequence>
<dbReference type="AlphaFoldDB" id="A0AAD7SAJ3"/>
<dbReference type="GO" id="GO:0007076">
    <property type="term" value="P:mitotic chromosome condensation"/>
    <property type="evidence" value="ECO:0007669"/>
    <property type="project" value="InterPro"/>
</dbReference>
<keyword evidence="5" id="KW-0539">Nucleus</keyword>
<dbReference type="PANTHER" id="PTHR14222">
    <property type="entry name" value="CONDENSIN"/>
    <property type="match status" value="1"/>
</dbReference>
<dbReference type="Gene3D" id="1.25.10.10">
    <property type="entry name" value="Leucine-rich Repeat Variant"/>
    <property type="match status" value="1"/>
</dbReference>
<keyword evidence="4" id="KW-0226">DNA condensation</keyword>
<evidence type="ECO:0000313" key="10">
    <source>
        <dbReference type="Proteomes" id="UP001221898"/>
    </source>
</evidence>
<keyword evidence="3" id="KW-0498">Mitosis</keyword>
<comment type="caution">
    <text evidence="9">The sequence shown here is derived from an EMBL/GenBank/DDBJ whole genome shotgun (WGS) entry which is preliminary data.</text>
</comment>
<name>A0AAD7SAJ3_9TELE</name>
<dbReference type="SUPFAM" id="SSF48371">
    <property type="entry name" value="ARM repeat"/>
    <property type="match status" value="1"/>
</dbReference>
<dbReference type="InterPro" id="IPR011989">
    <property type="entry name" value="ARM-like"/>
</dbReference>
<feature type="region of interest" description="Disordered" evidence="7">
    <location>
        <begin position="520"/>
        <end position="549"/>
    </location>
</feature>
<dbReference type="InterPro" id="IPR016024">
    <property type="entry name" value="ARM-type_fold"/>
</dbReference>
<organism evidence="9 10">
    <name type="scientific">Aldrovandia affinis</name>
    <dbReference type="NCBI Taxonomy" id="143900"/>
    <lineage>
        <taxon>Eukaryota</taxon>
        <taxon>Metazoa</taxon>
        <taxon>Chordata</taxon>
        <taxon>Craniata</taxon>
        <taxon>Vertebrata</taxon>
        <taxon>Euteleostomi</taxon>
        <taxon>Actinopterygii</taxon>
        <taxon>Neopterygii</taxon>
        <taxon>Teleostei</taxon>
        <taxon>Notacanthiformes</taxon>
        <taxon>Halosauridae</taxon>
        <taxon>Aldrovandia</taxon>
    </lineage>
</organism>
<dbReference type="PANTHER" id="PTHR14222:SF1">
    <property type="entry name" value="CONDENSIN-2 COMPLEX SUBUNIT D3"/>
    <property type="match status" value="1"/>
</dbReference>
<dbReference type="GO" id="GO:0000796">
    <property type="term" value="C:condensin complex"/>
    <property type="evidence" value="ECO:0007669"/>
    <property type="project" value="TreeGrafter"/>
</dbReference>
<dbReference type="GO" id="GO:0000779">
    <property type="term" value="C:condensed chromosome, centromeric region"/>
    <property type="evidence" value="ECO:0007669"/>
    <property type="project" value="TreeGrafter"/>
</dbReference>
<dbReference type="EMBL" id="JAINUG010000086">
    <property type="protein sequence ID" value="KAJ8398975.1"/>
    <property type="molecule type" value="Genomic_DNA"/>
</dbReference>
<dbReference type="GO" id="GO:0005634">
    <property type="term" value="C:nucleus"/>
    <property type="evidence" value="ECO:0007669"/>
    <property type="project" value="UniProtKB-SubCell"/>
</dbReference>